<dbReference type="Proteomes" id="UP001172155">
    <property type="component" value="Unassembled WGS sequence"/>
</dbReference>
<evidence type="ECO:0000313" key="3">
    <source>
        <dbReference type="Proteomes" id="UP001172155"/>
    </source>
</evidence>
<dbReference type="InterPro" id="IPR000182">
    <property type="entry name" value="GNAT_dom"/>
</dbReference>
<sequence>MVVREAVFVDEQKVALENEFDEEDPRCWHWVLYAPGESESEGMQPVGTIRLVPFPQQGEEPRAGGVYFGGELVNLEELGGPTTTTTDHQDEEPHLTLGRLAVLPAYRGRGFARLLISAALEFAQEHPTLFNVSQPSRDLTWKGLVCCHAQVGAMEMWARNGFQVDESLGRWWEEGMEHVGMYKRCEIAR</sequence>
<dbReference type="PROSITE" id="PS51186">
    <property type="entry name" value="GNAT"/>
    <property type="match status" value="1"/>
</dbReference>
<dbReference type="InterPro" id="IPR016181">
    <property type="entry name" value="Acyl_CoA_acyltransferase"/>
</dbReference>
<comment type="caution">
    <text evidence="2">The sequence shown here is derived from an EMBL/GenBank/DDBJ whole genome shotgun (WGS) entry which is preliminary data.</text>
</comment>
<name>A0AA40EJC7_9PEZI</name>
<evidence type="ECO:0000259" key="1">
    <source>
        <dbReference type="PROSITE" id="PS51186"/>
    </source>
</evidence>
<organism evidence="2 3">
    <name type="scientific">Schizothecium vesticola</name>
    <dbReference type="NCBI Taxonomy" id="314040"/>
    <lineage>
        <taxon>Eukaryota</taxon>
        <taxon>Fungi</taxon>
        <taxon>Dikarya</taxon>
        <taxon>Ascomycota</taxon>
        <taxon>Pezizomycotina</taxon>
        <taxon>Sordariomycetes</taxon>
        <taxon>Sordariomycetidae</taxon>
        <taxon>Sordariales</taxon>
        <taxon>Schizotheciaceae</taxon>
        <taxon>Schizothecium</taxon>
    </lineage>
</organism>
<dbReference type="CDD" id="cd04301">
    <property type="entry name" value="NAT_SF"/>
    <property type="match status" value="1"/>
</dbReference>
<reference evidence="2" key="1">
    <citation type="submission" date="2023-06" db="EMBL/GenBank/DDBJ databases">
        <title>Genome-scale phylogeny and comparative genomics of the fungal order Sordariales.</title>
        <authorList>
            <consortium name="Lawrence Berkeley National Laboratory"/>
            <person name="Hensen N."/>
            <person name="Bonometti L."/>
            <person name="Westerberg I."/>
            <person name="Brannstrom I.O."/>
            <person name="Guillou S."/>
            <person name="Cros-Aarteil S."/>
            <person name="Calhoun S."/>
            <person name="Haridas S."/>
            <person name="Kuo A."/>
            <person name="Mondo S."/>
            <person name="Pangilinan J."/>
            <person name="Riley R."/>
            <person name="LaButti K."/>
            <person name="Andreopoulos B."/>
            <person name="Lipzen A."/>
            <person name="Chen C."/>
            <person name="Yanf M."/>
            <person name="Daum C."/>
            <person name="Ng V."/>
            <person name="Clum A."/>
            <person name="Steindorff A."/>
            <person name="Ohm R."/>
            <person name="Martin F."/>
            <person name="Silar P."/>
            <person name="Natvig D."/>
            <person name="Lalanne C."/>
            <person name="Gautier V."/>
            <person name="Ament-velasquez S.L."/>
            <person name="Kruys A."/>
            <person name="Hutchinson M.I."/>
            <person name="Powell A.J."/>
            <person name="Barry K."/>
            <person name="Miller A.N."/>
            <person name="Grigoriev I.V."/>
            <person name="Debuchy R."/>
            <person name="Gladieux P."/>
            <person name="Thoren M.H."/>
            <person name="Johannesson H."/>
        </authorList>
    </citation>
    <scope>NUCLEOTIDE SEQUENCE</scope>
    <source>
        <strain evidence="2">SMH3187-1</strain>
    </source>
</reference>
<keyword evidence="3" id="KW-1185">Reference proteome</keyword>
<evidence type="ECO:0000313" key="2">
    <source>
        <dbReference type="EMBL" id="KAK0740412.1"/>
    </source>
</evidence>
<feature type="domain" description="N-acetyltransferase" evidence="1">
    <location>
        <begin position="1"/>
        <end position="186"/>
    </location>
</feature>
<dbReference type="SUPFAM" id="SSF55729">
    <property type="entry name" value="Acyl-CoA N-acyltransferases (Nat)"/>
    <property type="match status" value="1"/>
</dbReference>
<dbReference type="Gene3D" id="3.40.630.30">
    <property type="match status" value="1"/>
</dbReference>
<dbReference type="GO" id="GO:0016747">
    <property type="term" value="F:acyltransferase activity, transferring groups other than amino-acyl groups"/>
    <property type="evidence" value="ECO:0007669"/>
    <property type="project" value="InterPro"/>
</dbReference>
<gene>
    <name evidence="2" type="ORF">B0T18DRAFT_431736</name>
</gene>
<protein>
    <submittedName>
        <fullName evidence="2">Acyl-CoA N-acyltransferase</fullName>
    </submittedName>
</protein>
<dbReference type="EMBL" id="JAUKUD010000006">
    <property type="protein sequence ID" value="KAK0740412.1"/>
    <property type="molecule type" value="Genomic_DNA"/>
</dbReference>
<dbReference type="Pfam" id="PF00583">
    <property type="entry name" value="Acetyltransf_1"/>
    <property type="match status" value="1"/>
</dbReference>
<accession>A0AA40EJC7</accession>
<proteinExistence type="predicted"/>
<dbReference type="AlphaFoldDB" id="A0AA40EJC7"/>